<feature type="transmembrane region" description="Helical" evidence="5">
    <location>
        <begin position="65"/>
        <end position="83"/>
    </location>
</feature>
<keyword evidence="4 5" id="KW-0472">Membrane</keyword>
<feature type="transmembrane region" description="Helical" evidence="5">
    <location>
        <begin position="6"/>
        <end position="24"/>
    </location>
</feature>
<dbReference type="RefSeq" id="WP_218321863.1">
    <property type="nucleotide sequence ID" value="NZ_JAEEGC010000098.1"/>
</dbReference>
<evidence type="ECO:0000256" key="2">
    <source>
        <dbReference type="ARBA" id="ARBA00022692"/>
    </source>
</evidence>
<evidence type="ECO:0000256" key="4">
    <source>
        <dbReference type="ARBA" id="ARBA00023136"/>
    </source>
</evidence>
<evidence type="ECO:0000256" key="1">
    <source>
        <dbReference type="ARBA" id="ARBA00022475"/>
    </source>
</evidence>
<feature type="transmembrane region" description="Helical" evidence="5">
    <location>
        <begin position="126"/>
        <end position="147"/>
    </location>
</feature>
<keyword evidence="7" id="KW-1185">Reference proteome</keyword>
<feature type="transmembrane region" description="Helical" evidence="5">
    <location>
        <begin position="153"/>
        <end position="173"/>
    </location>
</feature>
<organism evidence="6 7">
    <name type="scientific">Clostridium thailandense</name>
    <dbReference type="NCBI Taxonomy" id="2794346"/>
    <lineage>
        <taxon>Bacteria</taxon>
        <taxon>Bacillati</taxon>
        <taxon>Bacillota</taxon>
        <taxon>Clostridia</taxon>
        <taxon>Eubacteriales</taxon>
        <taxon>Clostridiaceae</taxon>
        <taxon>Clostridium</taxon>
    </lineage>
</organism>
<dbReference type="Pfam" id="PF02659">
    <property type="entry name" value="Mntp"/>
    <property type="match status" value="1"/>
</dbReference>
<keyword evidence="1" id="KW-1003">Cell membrane</keyword>
<name>A0A949X3K8_9CLOT</name>
<evidence type="ECO:0000256" key="3">
    <source>
        <dbReference type="ARBA" id="ARBA00022989"/>
    </source>
</evidence>
<dbReference type="PANTHER" id="PTHR35529:SF2">
    <property type="entry name" value="SPORULATION PROTEIN YTAF-RELATED"/>
    <property type="match status" value="1"/>
</dbReference>
<reference evidence="6" key="1">
    <citation type="submission" date="2020-12" db="EMBL/GenBank/DDBJ databases">
        <title>Clostridium thailandense sp. nov., a novel acetogenic bacterium isolated from peat land soil in Thailand.</title>
        <authorList>
            <person name="Chaikitkaew S."/>
            <person name="Birkeland N.K."/>
        </authorList>
    </citation>
    <scope>NUCLEOTIDE SEQUENCE</scope>
    <source>
        <strain evidence="6">PL3</strain>
    </source>
</reference>
<keyword evidence="2 5" id="KW-0812">Transmembrane</keyword>
<evidence type="ECO:0000313" key="7">
    <source>
        <dbReference type="Proteomes" id="UP000694308"/>
    </source>
</evidence>
<dbReference type="EMBL" id="JAEEGC010000098">
    <property type="protein sequence ID" value="MBV7274804.1"/>
    <property type="molecule type" value="Genomic_DNA"/>
</dbReference>
<dbReference type="Proteomes" id="UP000694308">
    <property type="component" value="Unassembled WGS sequence"/>
</dbReference>
<keyword evidence="3 5" id="KW-1133">Transmembrane helix</keyword>
<evidence type="ECO:0000256" key="5">
    <source>
        <dbReference type="SAM" id="Phobius"/>
    </source>
</evidence>
<gene>
    <name evidence="6" type="ORF">I6U48_18060</name>
</gene>
<accession>A0A949X3K8</accession>
<protein>
    <submittedName>
        <fullName evidence="6">Manganese efflux pump</fullName>
    </submittedName>
</protein>
<feature type="transmembrane region" description="Helical" evidence="5">
    <location>
        <begin position="36"/>
        <end position="59"/>
    </location>
</feature>
<dbReference type="PANTHER" id="PTHR35529">
    <property type="entry name" value="MANGANESE EFFLUX PUMP MNTP-RELATED"/>
    <property type="match status" value="1"/>
</dbReference>
<sequence length="202" mass="22055">MHLFYVFLIALANNVDNIGVRIAYSIRGIKIDILKNLWISIITFIISSLSALSGTFISSILSRRVGAILSMIILTTIGFWIVLEPFSKVKEIKNDAVKNKNLICNILENPESADIDNSKDIDFKEATFLAIALSINNIGGSLSAGIIGLNSYFIGAFSAALSFIALWSGNYLAVLLNRYKIGNKAIIISGIILIIIGIKQVF</sequence>
<proteinExistence type="predicted"/>
<dbReference type="AlphaFoldDB" id="A0A949X3K8"/>
<dbReference type="InterPro" id="IPR003810">
    <property type="entry name" value="Mntp/YtaF"/>
</dbReference>
<evidence type="ECO:0000313" key="6">
    <source>
        <dbReference type="EMBL" id="MBV7274804.1"/>
    </source>
</evidence>
<comment type="caution">
    <text evidence="6">The sequence shown here is derived from an EMBL/GenBank/DDBJ whole genome shotgun (WGS) entry which is preliminary data.</text>
</comment>
<feature type="transmembrane region" description="Helical" evidence="5">
    <location>
        <begin position="185"/>
        <end position="201"/>
    </location>
</feature>